<evidence type="ECO:0000313" key="5">
    <source>
        <dbReference type="Proteomes" id="UP000465667"/>
    </source>
</evidence>
<gene>
    <name evidence="4" type="ORF">G3A49_16015</name>
</gene>
<evidence type="ECO:0000313" key="4">
    <source>
        <dbReference type="EMBL" id="QIB79527.1"/>
    </source>
</evidence>
<dbReference type="Pfam" id="PF23428">
    <property type="entry name" value="DUF7115"/>
    <property type="match status" value="1"/>
</dbReference>
<feature type="domain" description="DUF7115" evidence="3">
    <location>
        <begin position="1"/>
        <end position="108"/>
    </location>
</feature>
<accession>A0A6C0UWJ6</accession>
<name>A0A6C0UWJ6_HALVO</name>
<dbReference type="EMBL" id="CP048738">
    <property type="protein sequence ID" value="QIB79527.1"/>
    <property type="molecule type" value="Genomic_DNA"/>
</dbReference>
<dbReference type="InterPro" id="IPR055539">
    <property type="entry name" value="DUF7115"/>
</dbReference>
<proteinExistence type="predicted"/>
<evidence type="ECO:0000256" key="2">
    <source>
        <dbReference type="SAM" id="MobiDB-lite"/>
    </source>
</evidence>
<dbReference type="Proteomes" id="UP000465667">
    <property type="component" value="Chromosome"/>
</dbReference>
<organism evidence="4 5">
    <name type="scientific">Haloferax volcanii</name>
    <name type="common">Halobacterium volcanii</name>
    <dbReference type="NCBI Taxonomy" id="2246"/>
    <lineage>
        <taxon>Archaea</taxon>
        <taxon>Methanobacteriati</taxon>
        <taxon>Methanobacteriota</taxon>
        <taxon>Stenosarchaea group</taxon>
        <taxon>Halobacteria</taxon>
        <taxon>Halobacteriales</taxon>
        <taxon>Haloferacaceae</taxon>
        <taxon>Haloferax</taxon>
    </lineage>
</organism>
<sequence length="387" mass="41229">MSQPEIVQSVLGEEDVVTRVHLGGEDELFVTPTRTLVYRAEGLLSDESVDEFSHAAEQLSVKEGRRKAKISLDYGLDGSETFSLSAKRLDDALQPIVEGVLSAAGVTDEDGERLVQAFRFSELTFVITDARVVRHIGSAVWDEDYEAYRFADVTDLEFESGSVATTVVLTVDGRQERFKIPNEQARLVREKLARALCDYHGVGSLEEFRVQMEQAQAAAEGADTERDNTDFGAGPDPLSANPGELSDEPANATRSEDAAPAEPTQQAARNQSTGSAEAAAATGAVAEAKAAEAATTQSAAESPAAESPAAEQSSGNVAGADDLGFEGSGFESAAESEAGDTATADADYAALAAEVESLREVVEAQSEQIRHQQELVEQLIEELRRGR</sequence>
<dbReference type="GeneID" id="44084946"/>
<protein>
    <recommendedName>
        <fullName evidence="3">DUF7115 domain-containing protein</fullName>
    </recommendedName>
</protein>
<evidence type="ECO:0000259" key="3">
    <source>
        <dbReference type="Pfam" id="PF23428"/>
    </source>
</evidence>
<keyword evidence="1" id="KW-0175">Coiled coil</keyword>
<feature type="compositionally biased region" description="Low complexity" evidence="2">
    <location>
        <begin position="272"/>
        <end position="314"/>
    </location>
</feature>
<dbReference type="KEGG" id="hale:G3A49_16015"/>
<feature type="compositionally biased region" description="Low complexity" evidence="2">
    <location>
        <begin position="328"/>
        <end position="342"/>
    </location>
</feature>
<reference evidence="4 5" key="1">
    <citation type="submission" date="2020-02" db="EMBL/GenBank/DDBJ databases">
        <title>Whole genome sequence of Haloferax alexandrinus pws1.</title>
        <authorList>
            <person name="Verma D.K."/>
            <person name="Gopal K."/>
            <person name="Prasad E.S."/>
        </authorList>
    </citation>
    <scope>NUCLEOTIDE SEQUENCE [LARGE SCALE GENOMIC DNA]</scope>
    <source>
        <strain evidence="5">wsp1</strain>
    </source>
</reference>
<evidence type="ECO:0000256" key="1">
    <source>
        <dbReference type="SAM" id="Coils"/>
    </source>
</evidence>
<feature type="coiled-coil region" evidence="1">
    <location>
        <begin position="348"/>
        <end position="382"/>
    </location>
</feature>
<dbReference type="RefSeq" id="WP_004062442.1">
    <property type="nucleotide sequence ID" value="NZ_CP048738.1"/>
</dbReference>
<feature type="region of interest" description="Disordered" evidence="2">
    <location>
        <begin position="214"/>
        <end position="342"/>
    </location>
</feature>
<dbReference type="AlphaFoldDB" id="A0A6C0UWJ6"/>